<comment type="subcellular location">
    <subcellularLocation>
        <location evidence="1">Cell membrane</location>
        <topology evidence="1">Multi-pass membrane protein</topology>
    </subcellularLocation>
</comment>
<evidence type="ECO:0000256" key="3">
    <source>
        <dbReference type="ARBA" id="ARBA00022475"/>
    </source>
</evidence>
<evidence type="ECO:0000313" key="10">
    <source>
        <dbReference type="EMBL" id="KPJ66783.1"/>
    </source>
</evidence>
<feature type="transmembrane region" description="Helical" evidence="7">
    <location>
        <begin position="244"/>
        <end position="267"/>
    </location>
</feature>
<dbReference type="InterPro" id="IPR051125">
    <property type="entry name" value="ABC-4/HrtB_transporter"/>
</dbReference>
<evidence type="ECO:0000256" key="4">
    <source>
        <dbReference type="ARBA" id="ARBA00022692"/>
    </source>
</evidence>
<evidence type="ECO:0000256" key="5">
    <source>
        <dbReference type="ARBA" id="ARBA00022989"/>
    </source>
</evidence>
<keyword evidence="3" id="KW-1003">Cell membrane</keyword>
<evidence type="ECO:0000256" key="7">
    <source>
        <dbReference type="SAM" id="Phobius"/>
    </source>
</evidence>
<comment type="caution">
    <text evidence="10">The sequence shown here is derived from an EMBL/GenBank/DDBJ whole genome shotgun (WGS) entry which is preliminary data.</text>
</comment>
<dbReference type="Pfam" id="PF02687">
    <property type="entry name" value="FtsX"/>
    <property type="match status" value="1"/>
</dbReference>
<reference evidence="10 11" key="1">
    <citation type="journal article" date="2015" name="Microbiome">
        <title>Genomic resolution of linkages in carbon, nitrogen, and sulfur cycling among widespread estuary sediment bacteria.</title>
        <authorList>
            <person name="Baker B.J."/>
            <person name="Lazar C.S."/>
            <person name="Teske A.P."/>
            <person name="Dick G.J."/>
        </authorList>
    </citation>
    <scope>NUCLEOTIDE SEQUENCE [LARGE SCALE GENOMIC DNA]</scope>
    <source>
        <strain evidence="10">DG_54_3</strain>
    </source>
</reference>
<proteinExistence type="predicted"/>
<sequence>MYDGATTAGAVLGVVAIVFLVGQQLTVFFGLLNFMSAIVDHSGADAWIVSKKTDNINAAGSLPIRYADRIMGLPEVEWAEPVLSVGGLVKRKDGKFQPVQVIGLARPRLAGGPWRFSEGSIGALLDYEGLTVDQLDLRVFGNPERDDILEVSERRVRIAGITKNIRGFGGTLVFTNLNKAREISRVPADRCSNILIRFEPEIDIHQGVLKLKKMLPQAEVLLTESLSAQTRLYYLKNTGIGSSFGFSTIIGILVGIVIIMLTMYTNILNRQKDFAVLRALGARKRDIAIIVFYQALYIALIGIFIGFLLLALFLSGTRDSRLPSYMFSWVPPVHGFFTLVLCVVGSLLAMRKATRIQPASAFR</sequence>
<keyword evidence="5 7" id="KW-1133">Transmembrane helix</keyword>
<dbReference type="InterPro" id="IPR025857">
    <property type="entry name" value="MacB_PCD"/>
</dbReference>
<name>A0A0S7XX41_UNCSA</name>
<dbReference type="AlphaFoldDB" id="A0A0S7XX41"/>
<dbReference type="InterPro" id="IPR003838">
    <property type="entry name" value="ABC3_permease_C"/>
</dbReference>
<dbReference type="EMBL" id="LIZX01000072">
    <property type="protein sequence ID" value="KPJ66783.1"/>
    <property type="molecule type" value="Genomic_DNA"/>
</dbReference>
<evidence type="ECO:0000259" key="9">
    <source>
        <dbReference type="Pfam" id="PF12704"/>
    </source>
</evidence>
<evidence type="ECO:0000256" key="2">
    <source>
        <dbReference type="ARBA" id="ARBA00022448"/>
    </source>
</evidence>
<evidence type="ECO:0000259" key="8">
    <source>
        <dbReference type="Pfam" id="PF02687"/>
    </source>
</evidence>
<dbReference type="PANTHER" id="PTHR43738">
    <property type="entry name" value="ABC TRANSPORTER, MEMBRANE PROTEIN"/>
    <property type="match status" value="1"/>
</dbReference>
<keyword evidence="6 7" id="KW-0472">Membrane</keyword>
<dbReference type="Pfam" id="PF12704">
    <property type="entry name" value="MacB_PCD"/>
    <property type="match status" value="1"/>
</dbReference>
<evidence type="ECO:0000256" key="6">
    <source>
        <dbReference type="ARBA" id="ARBA00023136"/>
    </source>
</evidence>
<feature type="transmembrane region" description="Helical" evidence="7">
    <location>
        <begin position="7"/>
        <end position="32"/>
    </location>
</feature>
<keyword evidence="4 7" id="KW-0812">Transmembrane</keyword>
<evidence type="ECO:0000256" key="1">
    <source>
        <dbReference type="ARBA" id="ARBA00004651"/>
    </source>
</evidence>
<dbReference type="GO" id="GO:0005886">
    <property type="term" value="C:plasma membrane"/>
    <property type="evidence" value="ECO:0007669"/>
    <property type="project" value="UniProtKB-SubCell"/>
</dbReference>
<feature type="domain" description="MacB-like periplasmic core" evidence="9">
    <location>
        <begin position="7"/>
        <end position="206"/>
    </location>
</feature>
<feature type="domain" description="ABC3 transporter permease C-terminal" evidence="8">
    <location>
        <begin position="247"/>
        <end position="358"/>
    </location>
</feature>
<keyword evidence="2" id="KW-0813">Transport</keyword>
<organism evidence="10 11">
    <name type="scientific">candidate division WOR-1 bacterium DG_54_3</name>
    <dbReference type="NCBI Taxonomy" id="1703775"/>
    <lineage>
        <taxon>Bacteria</taxon>
        <taxon>Bacillati</taxon>
        <taxon>Saganbacteria</taxon>
    </lineage>
</organism>
<accession>A0A0S7XX41</accession>
<feature type="transmembrane region" description="Helical" evidence="7">
    <location>
        <begin position="333"/>
        <end position="350"/>
    </location>
</feature>
<dbReference type="Proteomes" id="UP000051861">
    <property type="component" value="Unassembled WGS sequence"/>
</dbReference>
<protein>
    <submittedName>
        <fullName evidence="10">Uncharacterized protein</fullName>
    </submittedName>
</protein>
<gene>
    <name evidence="10" type="ORF">AMJ44_07890</name>
</gene>
<feature type="transmembrane region" description="Helical" evidence="7">
    <location>
        <begin position="287"/>
        <end position="313"/>
    </location>
</feature>
<dbReference type="PANTHER" id="PTHR43738:SF1">
    <property type="entry name" value="HEMIN TRANSPORT SYSTEM PERMEASE PROTEIN HRTB-RELATED"/>
    <property type="match status" value="1"/>
</dbReference>
<evidence type="ECO:0000313" key="11">
    <source>
        <dbReference type="Proteomes" id="UP000051861"/>
    </source>
</evidence>